<dbReference type="Pfam" id="PF00651">
    <property type="entry name" value="BTB"/>
    <property type="match status" value="2"/>
</dbReference>
<proteinExistence type="predicted"/>
<name>E3MUU9_CAERE</name>
<dbReference type="SMART" id="SM00061">
    <property type="entry name" value="MATH"/>
    <property type="match status" value="2"/>
</dbReference>
<dbReference type="SUPFAM" id="SSF54695">
    <property type="entry name" value="POZ domain"/>
    <property type="match status" value="2"/>
</dbReference>
<keyword evidence="3" id="KW-1185">Reference proteome</keyword>
<feature type="domain" description="BTB" evidence="1">
    <location>
        <begin position="474"/>
        <end position="533"/>
    </location>
</feature>
<evidence type="ECO:0000313" key="3">
    <source>
        <dbReference type="Proteomes" id="UP000008281"/>
    </source>
</evidence>
<dbReference type="OrthoDB" id="6359816at2759"/>
<dbReference type="eggNOG" id="ENOG502RXUT">
    <property type="taxonomic scope" value="Eukaryota"/>
</dbReference>
<dbReference type="PROSITE" id="PS50097">
    <property type="entry name" value="BTB"/>
    <property type="match status" value="2"/>
</dbReference>
<dbReference type="InterPro" id="IPR008974">
    <property type="entry name" value="TRAF-like"/>
</dbReference>
<dbReference type="Gene3D" id="2.60.210.10">
    <property type="entry name" value="Apoptosis, Tumor Necrosis Factor Receptor Associated Protein 2, Chain A"/>
    <property type="match status" value="1"/>
</dbReference>
<dbReference type="Pfam" id="PF00917">
    <property type="entry name" value="MATH"/>
    <property type="match status" value="2"/>
</dbReference>
<evidence type="ECO:0000313" key="2">
    <source>
        <dbReference type="EMBL" id="EFP09803.1"/>
    </source>
</evidence>
<dbReference type="STRING" id="31234.E3MUU9"/>
<dbReference type="PANTHER" id="PTHR22743">
    <property type="entry name" value="MEPRIN/TRAF-LIKE MATH FAMILY-C.ELEGANS"/>
    <property type="match status" value="1"/>
</dbReference>
<dbReference type="InterPro" id="IPR000210">
    <property type="entry name" value="BTB/POZ_dom"/>
</dbReference>
<dbReference type="SUPFAM" id="SSF49599">
    <property type="entry name" value="TRAF domain-like"/>
    <property type="match status" value="1"/>
</dbReference>
<sequence length="631" mass="72610">MRSPKKEFTLTHVFDNMETEEFDFFTVEEKHYNVFWNLNLCQYNGNVEFYIISSLTEDDGSVAGSVDSDWSEPDGEEYCVETELDIKLTFADGKKIEEKRKVVFKTGDDSMHEFMCIPWSDLTRECSVDGKVKVEVRVKILKATGTETKKLMNFDEAMKDFSDAVLVVKKEKFYISKLFLAYQSTYFKSLLLGGFKESEKSEIVLKDIDPEDFQKFLEVLYGEDAVDDDTVEGIVHLADMYDAPKVLKRCEQFLMKKSRKSLKSKLKLSAKYNMDSVKNKCLADIKTVADIQSVLPENLEEMDHSLMASVLRKAMSHLTFHSLITMSTLKKEFSMSCTFKKVPTSRKCKNYSSFSKQEDHYNFQWRLSLKEADQKAVVNLHLIEPKDASDFSVETECDLTVFDVNGICNIARFTYKFKPGDDNSGITFSSWKRLSKTYLKNGELEVEAHVKIQNISGFEYKKLKVFDESMKQFSDIVLVAGEEKFYVSKLFLASHSSYFNSLLLGKFDESKKSEVNLKDIDPDDFQRFLEVLHGEDAINDSTIEGIVRLADMYDAPTAHRRCEKFMMKESEKSLKEKLELSARYKMIRVKNKCLSEIKTAKDIKSVVPENIDEMDPSLTAAILKKAISHLK</sequence>
<reference evidence="2" key="1">
    <citation type="submission" date="2007-07" db="EMBL/GenBank/DDBJ databases">
        <title>PCAP assembly of the Caenorhabditis remanei genome.</title>
        <authorList>
            <consortium name="The Caenorhabditis remanei Sequencing Consortium"/>
            <person name="Wilson R.K."/>
        </authorList>
    </citation>
    <scope>NUCLEOTIDE SEQUENCE [LARGE SCALE GENOMIC DNA]</scope>
    <source>
        <strain evidence="2">PB4641</strain>
    </source>
</reference>
<dbReference type="EMBL" id="DS268480">
    <property type="protein sequence ID" value="EFP09803.1"/>
    <property type="molecule type" value="Genomic_DNA"/>
</dbReference>
<dbReference type="InterPro" id="IPR011333">
    <property type="entry name" value="SKP1/BTB/POZ_sf"/>
</dbReference>
<dbReference type="InterPro" id="IPR052664">
    <property type="entry name" value="BTB-MATH_domain_protein"/>
</dbReference>
<gene>
    <name evidence="2" type="ORF">CRE_21419</name>
</gene>
<protein>
    <recommendedName>
        <fullName evidence="1">BTB domain-containing protein</fullName>
    </recommendedName>
</protein>
<dbReference type="PANTHER" id="PTHR22743:SF165">
    <property type="entry name" value="BTB AND MATH DOMAIN CONTAINING-RELATED"/>
    <property type="match status" value="1"/>
</dbReference>
<evidence type="ECO:0000259" key="1">
    <source>
        <dbReference type="PROSITE" id="PS50097"/>
    </source>
</evidence>
<dbReference type="InterPro" id="IPR002083">
    <property type="entry name" value="MATH/TRAF_dom"/>
</dbReference>
<dbReference type="SMART" id="SM00225">
    <property type="entry name" value="BTB"/>
    <property type="match status" value="2"/>
</dbReference>
<feature type="domain" description="BTB" evidence="1">
    <location>
        <begin position="162"/>
        <end position="221"/>
    </location>
</feature>
<dbReference type="CDD" id="cd18186">
    <property type="entry name" value="BTB_POZ_ZBTB_KLHL-like"/>
    <property type="match status" value="2"/>
</dbReference>
<dbReference type="InParanoid" id="E3MUU9"/>
<organism evidence="3">
    <name type="scientific">Caenorhabditis remanei</name>
    <name type="common">Caenorhabditis vulgaris</name>
    <dbReference type="NCBI Taxonomy" id="31234"/>
    <lineage>
        <taxon>Eukaryota</taxon>
        <taxon>Metazoa</taxon>
        <taxon>Ecdysozoa</taxon>
        <taxon>Nematoda</taxon>
        <taxon>Chromadorea</taxon>
        <taxon>Rhabditida</taxon>
        <taxon>Rhabditina</taxon>
        <taxon>Rhabditomorpha</taxon>
        <taxon>Rhabditoidea</taxon>
        <taxon>Rhabditidae</taxon>
        <taxon>Peloderinae</taxon>
        <taxon>Caenorhabditis</taxon>
    </lineage>
</organism>
<dbReference type="AlphaFoldDB" id="E3MUU9"/>
<dbReference type="FunCoup" id="E3MUU9">
    <property type="interactions" value="23"/>
</dbReference>
<accession>E3MUU9</accession>
<dbReference type="HOGENOM" id="CLU_433652_0_0_1"/>
<dbReference type="Proteomes" id="UP000008281">
    <property type="component" value="Unassembled WGS sequence"/>
</dbReference>
<dbReference type="CDD" id="cd00121">
    <property type="entry name" value="MATH"/>
    <property type="match status" value="2"/>
</dbReference>
<dbReference type="Gene3D" id="3.30.710.10">
    <property type="entry name" value="Potassium Channel Kv1.1, Chain A"/>
    <property type="match status" value="2"/>
</dbReference>